<dbReference type="PROSITE" id="PS51257">
    <property type="entry name" value="PROKAR_LIPOPROTEIN"/>
    <property type="match status" value="1"/>
</dbReference>
<evidence type="ECO:0000313" key="1">
    <source>
        <dbReference type="EMBL" id="RVU20265.1"/>
    </source>
</evidence>
<dbReference type="OrthoDB" id="7847400at2"/>
<comment type="caution">
    <text evidence="1">The sequence shown here is derived from an EMBL/GenBank/DDBJ whole genome shotgun (WGS) entry which is preliminary data.</text>
</comment>
<sequence>MRVLFIGLWICAATALSCWGIVTYGAGLLGPKAEPYLEGLEYQKLKPINVPIIADGAIQGYVVAVLVFTADAKLIHTLPVPPSSFVTDEAFRQIYGDTALDFRRIAKYDVTRRLDEIRTKVNQRLGADVVKDVLIEEFNFVPRKDVKS</sequence>
<gene>
    <name evidence="1" type="ORF">EOE48_06580</name>
</gene>
<evidence type="ECO:0008006" key="3">
    <source>
        <dbReference type="Google" id="ProtNLM"/>
    </source>
</evidence>
<keyword evidence="2" id="KW-1185">Reference proteome</keyword>
<dbReference type="Proteomes" id="UP000286997">
    <property type="component" value="Unassembled WGS sequence"/>
</dbReference>
<organism evidence="1 2">
    <name type="scientific">Methylobacterium oryzihabitans</name>
    <dbReference type="NCBI Taxonomy" id="2499852"/>
    <lineage>
        <taxon>Bacteria</taxon>
        <taxon>Pseudomonadati</taxon>
        <taxon>Pseudomonadota</taxon>
        <taxon>Alphaproteobacteria</taxon>
        <taxon>Hyphomicrobiales</taxon>
        <taxon>Methylobacteriaceae</taxon>
        <taxon>Methylobacterium</taxon>
    </lineage>
</organism>
<name>A0A3S2YVM4_9HYPH</name>
<accession>A0A3S2YVM4</accession>
<dbReference type="EMBL" id="SACP01000004">
    <property type="protein sequence ID" value="RVU20265.1"/>
    <property type="molecule type" value="Genomic_DNA"/>
</dbReference>
<dbReference type="AlphaFoldDB" id="A0A3S2YVM4"/>
<reference evidence="1 2" key="1">
    <citation type="submission" date="2019-01" db="EMBL/GenBank/DDBJ databases">
        <authorList>
            <person name="Chen W.-M."/>
        </authorList>
    </citation>
    <scope>NUCLEOTIDE SEQUENCE [LARGE SCALE GENOMIC DNA]</scope>
    <source>
        <strain evidence="1 2">TER-1</strain>
    </source>
</reference>
<protein>
    <recommendedName>
        <fullName evidence="3">Flagellar basal body-associated protein FliL</fullName>
    </recommendedName>
</protein>
<dbReference type="RefSeq" id="WP_127727983.1">
    <property type="nucleotide sequence ID" value="NZ_SACP01000004.1"/>
</dbReference>
<evidence type="ECO:0000313" key="2">
    <source>
        <dbReference type="Proteomes" id="UP000286997"/>
    </source>
</evidence>
<proteinExistence type="predicted"/>